<dbReference type="AlphaFoldDB" id="A0A098EGB5"/>
<evidence type="ECO:0000256" key="5">
    <source>
        <dbReference type="ARBA" id="ARBA00046337"/>
    </source>
</evidence>
<dbReference type="InterPro" id="IPR036390">
    <property type="entry name" value="WH_DNA-bd_sf"/>
</dbReference>
<dbReference type="Pfam" id="PF22381">
    <property type="entry name" value="Staph_reg_Sar_Rot"/>
    <property type="match status" value="1"/>
</dbReference>
<evidence type="ECO:0000256" key="3">
    <source>
        <dbReference type="ARBA" id="ARBA00023125"/>
    </source>
</evidence>
<dbReference type="SMART" id="SM00347">
    <property type="entry name" value="HTH_MARR"/>
    <property type="match status" value="1"/>
</dbReference>
<dbReference type="InterPro" id="IPR000835">
    <property type="entry name" value="HTH_MarR-typ"/>
</dbReference>
<evidence type="ECO:0000259" key="8">
    <source>
        <dbReference type="PROSITE" id="PS50995"/>
    </source>
</evidence>
<dbReference type="EMBL" id="CCXS01000001">
    <property type="protein sequence ID" value="CEG21344.1"/>
    <property type="molecule type" value="Genomic_DNA"/>
</dbReference>
<dbReference type="InterPro" id="IPR055166">
    <property type="entry name" value="Transc_reg_Sar_Rot_HTH"/>
</dbReference>
<gene>
    <name evidence="9" type="primary">ohrR_1</name>
    <name evidence="9" type="ORF">BN1080_00252</name>
</gene>
<evidence type="ECO:0000313" key="10">
    <source>
        <dbReference type="Proteomes" id="UP000043699"/>
    </source>
</evidence>
<evidence type="ECO:0000256" key="7">
    <source>
        <dbReference type="ARBA" id="ARBA00047207"/>
    </source>
</evidence>
<evidence type="ECO:0000256" key="6">
    <source>
        <dbReference type="ARBA" id="ARBA00047188"/>
    </source>
</evidence>
<comment type="similarity">
    <text evidence="5">Belongs to the SarZ family.</text>
</comment>
<evidence type="ECO:0000256" key="2">
    <source>
        <dbReference type="ARBA" id="ARBA00023015"/>
    </source>
</evidence>
<comment type="subcellular location">
    <subcellularLocation>
        <location evidence="1">Cytoplasm</location>
    </subcellularLocation>
</comment>
<dbReference type="PROSITE" id="PS50995">
    <property type="entry name" value="HTH_MARR_2"/>
    <property type="match status" value="1"/>
</dbReference>
<proteinExistence type="inferred from homology"/>
<dbReference type="Proteomes" id="UP000043699">
    <property type="component" value="Unassembled WGS sequence"/>
</dbReference>
<protein>
    <recommendedName>
        <fullName evidence="6">HTH-type transcriptional regulator SarZ</fullName>
    </recommendedName>
    <alternativeName>
        <fullName evidence="7">Staphylococcal accessory regulator Z</fullName>
    </alternativeName>
</protein>
<dbReference type="Gene3D" id="1.10.10.10">
    <property type="entry name" value="Winged helix-like DNA-binding domain superfamily/Winged helix DNA-binding domain"/>
    <property type="match status" value="1"/>
</dbReference>
<dbReference type="GO" id="GO:0003700">
    <property type="term" value="F:DNA-binding transcription factor activity"/>
    <property type="evidence" value="ECO:0007669"/>
    <property type="project" value="InterPro"/>
</dbReference>
<dbReference type="GO" id="GO:0005737">
    <property type="term" value="C:cytoplasm"/>
    <property type="evidence" value="ECO:0007669"/>
    <property type="project" value="UniProtKB-SubCell"/>
</dbReference>
<keyword evidence="10" id="KW-1185">Reference proteome</keyword>
<evidence type="ECO:0000256" key="4">
    <source>
        <dbReference type="ARBA" id="ARBA00023163"/>
    </source>
</evidence>
<dbReference type="STRING" id="1499687.BN1080_00252"/>
<dbReference type="SUPFAM" id="SSF46785">
    <property type="entry name" value="Winged helix' DNA-binding domain"/>
    <property type="match status" value="1"/>
</dbReference>
<dbReference type="PANTHER" id="PTHR42756">
    <property type="entry name" value="TRANSCRIPTIONAL REGULATOR, MARR"/>
    <property type="match status" value="1"/>
</dbReference>
<reference evidence="9 10" key="1">
    <citation type="submission" date="2014-09" db="EMBL/GenBank/DDBJ databases">
        <authorList>
            <person name="Urmite Genomes Urmite Genomes"/>
        </authorList>
    </citation>
    <scope>NUCLEOTIDE SEQUENCE [LARGE SCALE GENOMIC DNA]</scope>
    <source>
        <strain evidence="9 10">ES2</strain>
    </source>
</reference>
<feature type="domain" description="HTH marR-type" evidence="8">
    <location>
        <begin position="10"/>
        <end position="147"/>
    </location>
</feature>
<keyword evidence="2" id="KW-0805">Transcription regulation</keyword>
<organism evidence="9 10">
    <name type="scientific">Planococcus massiliensis</name>
    <dbReference type="NCBI Taxonomy" id="1499687"/>
    <lineage>
        <taxon>Bacteria</taxon>
        <taxon>Bacillati</taxon>
        <taxon>Bacillota</taxon>
        <taxon>Bacilli</taxon>
        <taxon>Bacillales</taxon>
        <taxon>Caryophanaceae</taxon>
        <taxon>Planococcus</taxon>
    </lineage>
</organism>
<keyword evidence="3" id="KW-0238">DNA-binding</keyword>
<sequence length="147" mass="16950">MEMERMTKLDQQLCFEVYKASSNFTKMYARVLEPFNLTFTQYLVLLVLWEEDRLLAKDIGERLGLGTGTLNPIISRMIAHGRLNKEQSKEDKRAYIISLTEKAKAEHEPIEQAVAEKLVSCNFMDVNAIALMKNLKELNAFFSELDL</sequence>
<dbReference type="GO" id="GO:0003677">
    <property type="term" value="F:DNA binding"/>
    <property type="evidence" value="ECO:0007669"/>
    <property type="project" value="UniProtKB-KW"/>
</dbReference>
<dbReference type="PANTHER" id="PTHR42756:SF1">
    <property type="entry name" value="TRANSCRIPTIONAL REPRESSOR OF EMRAB OPERON"/>
    <property type="match status" value="1"/>
</dbReference>
<keyword evidence="4" id="KW-0804">Transcription</keyword>
<evidence type="ECO:0000256" key="1">
    <source>
        <dbReference type="ARBA" id="ARBA00004496"/>
    </source>
</evidence>
<dbReference type="InterPro" id="IPR036388">
    <property type="entry name" value="WH-like_DNA-bd_sf"/>
</dbReference>
<evidence type="ECO:0000313" key="9">
    <source>
        <dbReference type="EMBL" id="CEG21344.1"/>
    </source>
</evidence>
<accession>A0A098EGB5</accession>
<name>A0A098EGB5_9BACL</name>